<dbReference type="Pfam" id="PF20093">
    <property type="entry name" value="DUF6484"/>
    <property type="match status" value="1"/>
</dbReference>
<protein>
    <recommendedName>
        <fullName evidence="1">DUF6484 domain-containing protein</fullName>
    </recommendedName>
</protein>
<organism evidence="2 3">
    <name type="scientific">Sorangium cellulosum</name>
    <name type="common">Polyangium cellulosum</name>
    <dbReference type="NCBI Taxonomy" id="56"/>
    <lineage>
        <taxon>Bacteria</taxon>
        <taxon>Pseudomonadati</taxon>
        <taxon>Myxococcota</taxon>
        <taxon>Polyangia</taxon>
        <taxon>Polyangiales</taxon>
        <taxon>Polyangiaceae</taxon>
        <taxon>Sorangium</taxon>
    </lineage>
</organism>
<name>A0A150QAB1_SORCE</name>
<gene>
    <name evidence="2" type="ORF">BE04_32720</name>
</gene>
<evidence type="ECO:0000313" key="2">
    <source>
        <dbReference type="EMBL" id="KYF64909.1"/>
    </source>
</evidence>
<sequence length="150" mass="15467">MDLLLEHAGTPPPLAGRVDGVVVGRVASVDASGALRVTFAGAPEQGFAARTTTPIAQEDVGREVALLFEEGDPRRPIVMGRLVSPLAAGHTGAAADGRRVEISAAEEIVLRCGESSITLTRAGKIVIRGAYVVSRSSGVNRIQGGSVEIN</sequence>
<evidence type="ECO:0000259" key="1">
    <source>
        <dbReference type="Pfam" id="PF20093"/>
    </source>
</evidence>
<dbReference type="Proteomes" id="UP000075604">
    <property type="component" value="Unassembled WGS sequence"/>
</dbReference>
<dbReference type="EMBL" id="JELX01000481">
    <property type="protein sequence ID" value="KYF64909.1"/>
    <property type="molecule type" value="Genomic_DNA"/>
</dbReference>
<feature type="domain" description="DUF6484" evidence="1">
    <location>
        <begin position="23"/>
        <end position="82"/>
    </location>
</feature>
<proteinExistence type="predicted"/>
<comment type="caution">
    <text evidence="2">The sequence shown here is derived from an EMBL/GenBank/DDBJ whole genome shotgun (WGS) entry which is preliminary data.</text>
</comment>
<dbReference type="InterPro" id="IPR045506">
    <property type="entry name" value="DUF6484"/>
</dbReference>
<accession>A0A150QAB1</accession>
<evidence type="ECO:0000313" key="3">
    <source>
        <dbReference type="Proteomes" id="UP000075604"/>
    </source>
</evidence>
<dbReference type="AlphaFoldDB" id="A0A150QAB1"/>
<reference evidence="2 3" key="1">
    <citation type="submission" date="2014-02" db="EMBL/GenBank/DDBJ databases">
        <title>The small core and large imbalanced accessory genome model reveals a collaborative survival strategy of Sorangium cellulosum strains in nature.</title>
        <authorList>
            <person name="Han K."/>
            <person name="Peng R."/>
            <person name="Blom J."/>
            <person name="Li Y.-Z."/>
        </authorList>
    </citation>
    <scope>NUCLEOTIDE SEQUENCE [LARGE SCALE GENOMIC DNA]</scope>
    <source>
        <strain evidence="2 3">So0157-18</strain>
    </source>
</reference>
<dbReference type="SUPFAM" id="SSF69255">
    <property type="entry name" value="gp5 N-terminal domain-like"/>
    <property type="match status" value="1"/>
</dbReference>